<feature type="transmembrane region" description="Helical" evidence="1">
    <location>
        <begin position="291"/>
        <end position="310"/>
    </location>
</feature>
<name>A0A9D2R3H6_9FIRM</name>
<feature type="transmembrane region" description="Helical" evidence="1">
    <location>
        <begin position="316"/>
        <end position="347"/>
    </location>
</feature>
<organism evidence="2 3">
    <name type="scientific">Candidatus Mediterraneibacter tabaqchaliae</name>
    <dbReference type="NCBI Taxonomy" id="2838689"/>
    <lineage>
        <taxon>Bacteria</taxon>
        <taxon>Bacillati</taxon>
        <taxon>Bacillota</taxon>
        <taxon>Clostridia</taxon>
        <taxon>Lachnospirales</taxon>
        <taxon>Lachnospiraceae</taxon>
        <taxon>Mediterraneibacter</taxon>
    </lineage>
</organism>
<dbReference type="InterPro" id="IPR014194">
    <property type="entry name" value="Spore_III_AE"/>
</dbReference>
<keyword evidence="1" id="KW-1133">Transmembrane helix</keyword>
<gene>
    <name evidence="2" type="ORF">H9911_09345</name>
</gene>
<dbReference type="AlphaFoldDB" id="A0A9D2R3H6"/>
<feature type="transmembrane region" description="Helical" evidence="1">
    <location>
        <begin position="180"/>
        <end position="204"/>
    </location>
</feature>
<comment type="caution">
    <text evidence="2">The sequence shown here is derived from an EMBL/GenBank/DDBJ whole genome shotgun (WGS) entry which is preliminary data.</text>
</comment>
<evidence type="ECO:0000313" key="3">
    <source>
        <dbReference type="Proteomes" id="UP000823897"/>
    </source>
</evidence>
<feature type="transmembrane region" description="Helical" evidence="1">
    <location>
        <begin position="211"/>
        <end position="229"/>
    </location>
</feature>
<keyword evidence="1" id="KW-0472">Membrane</keyword>
<dbReference type="EMBL" id="DWUV01000180">
    <property type="protein sequence ID" value="HJD34729.1"/>
    <property type="molecule type" value="Genomic_DNA"/>
</dbReference>
<keyword evidence="1" id="KW-0812">Transmembrane</keyword>
<evidence type="ECO:0000256" key="1">
    <source>
        <dbReference type="SAM" id="Phobius"/>
    </source>
</evidence>
<feature type="transmembrane region" description="Helical" evidence="1">
    <location>
        <begin position="108"/>
        <end position="127"/>
    </location>
</feature>
<dbReference type="Proteomes" id="UP000823897">
    <property type="component" value="Unassembled WGS sequence"/>
</dbReference>
<evidence type="ECO:0000313" key="2">
    <source>
        <dbReference type="EMBL" id="HJD34729.1"/>
    </source>
</evidence>
<accession>A0A9D2R3H6</accession>
<reference evidence="2" key="2">
    <citation type="submission" date="2021-04" db="EMBL/GenBank/DDBJ databases">
        <authorList>
            <person name="Gilroy R."/>
        </authorList>
    </citation>
    <scope>NUCLEOTIDE SEQUENCE</scope>
    <source>
        <strain evidence="2">ChiGjej3B3-11674</strain>
    </source>
</reference>
<reference evidence="2" key="1">
    <citation type="journal article" date="2021" name="PeerJ">
        <title>Extensive microbial diversity within the chicken gut microbiome revealed by metagenomics and culture.</title>
        <authorList>
            <person name="Gilroy R."/>
            <person name="Ravi A."/>
            <person name="Getino M."/>
            <person name="Pursley I."/>
            <person name="Horton D.L."/>
            <person name="Alikhan N.F."/>
            <person name="Baker D."/>
            <person name="Gharbi K."/>
            <person name="Hall N."/>
            <person name="Watson M."/>
            <person name="Adriaenssens E.M."/>
            <person name="Foster-Nyarko E."/>
            <person name="Jarju S."/>
            <person name="Secka A."/>
            <person name="Antonio M."/>
            <person name="Oren A."/>
            <person name="Chaudhuri R.R."/>
            <person name="La Ragione R."/>
            <person name="Hildebrand F."/>
            <person name="Pallen M.J."/>
        </authorList>
    </citation>
    <scope>NUCLEOTIDE SEQUENCE</scope>
    <source>
        <strain evidence="2">ChiGjej3B3-11674</strain>
    </source>
</reference>
<feature type="transmembrane region" description="Helical" evidence="1">
    <location>
        <begin position="249"/>
        <end position="270"/>
    </location>
</feature>
<proteinExistence type="predicted"/>
<sequence>MSGGKRQFLFTILLVLLVFGLGTRIVNAEEQKGGEEDRDAVREKIEEAILSEFDFDEIERSLQEMFPDEKIEFGDVVTALMSGDAEEAGGVLLDFLSDVVSYEFRYNWHNLVYILLIAIAAAVFSNFSGAFRNRQISDISFYVLYMLLITLCLTSFQTAAQGLEERLDSVVEFMRVLCPSYFLAVAFASGSVTSVFFYNVILLLIYVVELVIIRFVLPVIHIYIMIRVLGNLTGEDFLSESAELMHKVAAWILKTLLACVIGVNVVQGLLAPAIDTLKRSALTRTAEALPWVGNAMGGAAEIFLGTAVLIKNGIGMAGAVIAVLICLGPIVQLALMALMYKVAAALVQPVSDKRITACISGVSEGYELLVRVIFTVGLLFLLTIAVVAASTS</sequence>
<feature type="transmembrane region" description="Helical" evidence="1">
    <location>
        <begin position="368"/>
        <end position="389"/>
    </location>
</feature>
<protein>
    <submittedName>
        <fullName evidence="2">Stage III sporulation protein AE</fullName>
    </submittedName>
</protein>
<feature type="transmembrane region" description="Helical" evidence="1">
    <location>
        <begin position="139"/>
        <end position="160"/>
    </location>
</feature>
<dbReference type="Pfam" id="PF09546">
    <property type="entry name" value="Spore_III_AE"/>
    <property type="match status" value="1"/>
</dbReference>